<evidence type="ECO:0000256" key="6">
    <source>
        <dbReference type="ARBA" id="ARBA00022723"/>
    </source>
</evidence>
<feature type="transmembrane region" description="Helical" evidence="13">
    <location>
        <begin position="140"/>
        <end position="161"/>
    </location>
</feature>
<dbReference type="GO" id="GO:0016020">
    <property type="term" value="C:membrane"/>
    <property type="evidence" value="ECO:0007669"/>
    <property type="project" value="UniProtKB-SubCell"/>
</dbReference>
<dbReference type="STRING" id="430453.SAMN04487962_105144"/>
<evidence type="ECO:0000256" key="13">
    <source>
        <dbReference type="SAM" id="Phobius"/>
    </source>
</evidence>
<organism evidence="15 16">
    <name type="scientific">Marinobacter segnicrescens</name>
    <dbReference type="NCBI Taxonomy" id="430453"/>
    <lineage>
        <taxon>Bacteria</taxon>
        <taxon>Pseudomonadati</taxon>
        <taxon>Pseudomonadota</taxon>
        <taxon>Gammaproteobacteria</taxon>
        <taxon>Pseudomonadales</taxon>
        <taxon>Marinobacteraceae</taxon>
        <taxon>Marinobacter</taxon>
    </lineage>
</organism>
<dbReference type="Gene3D" id="2.40.30.10">
    <property type="entry name" value="Translation factors"/>
    <property type="match status" value="1"/>
</dbReference>
<dbReference type="InterPro" id="IPR013130">
    <property type="entry name" value="Fe3_Rdtase_TM_dom"/>
</dbReference>
<evidence type="ECO:0000256" key="11">
    <source>
        <dbReference type="ARBA" id="ARBA00023014"/>
    </source>
</evidence>
<sequence length="443" mass="49809">MSRIPLFFWGLVAVVSAVWFAADSLWVSPFAYFPFRSVFVQYSGILAVVMMAVALVLALRLRVLERWVGGLDKVYRLHKWLGIGSLVLAMLHWWWAKGTKWMVGWGWLEKPAGKGAGQQLTGLEAWFRGQRGLAETLGEWAFYAAAVLIVLALVKAFPYHLFRKTHKLLAVVFLPLAWHSFILMEFDYWVAPIGWLTQVAVVAGSVAAVLLLVGWPGKVRKVPGEVVSVTRYPDLKVFEFLVKVTQGWSGHSPGQFAFITSDAAEGPHPYTIASDWNPETRCLKFVVKELGDHTRRASRRICEGMPVTLEGPYGGFDFEDDCRTQVWIGAGIGITPFIARMGRLAGQPDNRTVYLFHPTADVSEEALAKLRADAEAAGVNLVIRCSRIEGRLTPEDIRNAVPGWQQASFWFCGPVGLGEKLFRQFRQWGVPGRRLHREFFDMR</sequence>
<comment type="subcellular location">
    <subcellularLocation>
        <location evidence="2">Membrane</location>
        <topology evidence="2">Multi-pass membrane protein</topology>
    </subcellularLocation>
</comment>
<evidence type="ECO:0000256" key="4">
    <source>
        <dbReference type="ARBA" id="ARBA00022692"/>
    </source>
</evidence>
<dbReference type="InterPro" id="IPR050415">
    <property type="entry name" value="MRET"/>
</dbReference>
<reference evidence="16" key="1">
    <citation type="submission" date="2016-10" db="EMBL/GenBank/DDBJ databases">
        <authorList>
            <person name="Varghese N."/>
            <person name="Submissions S."/>
        </authorList>
    </citation>
    <scope>NUCLEOTIDE SEQUENCE [LARGE SCALE GENOMIC DNA]</scope>
    <source>
        <strain evidence="16">CGMCC 1.6489</strain>
    </source>
</reference>
<protein>
    <submittedName>
        <fullName evidence="15">Predicted ferric reductase</fullName>
    </submittedName>
</protein>
<dbReference type="PANTHER" id="PTHR47354:SF8">
    <property type="entry name" value="1,2-PHENYLACETYL-COA EPOXIDASE, SUBUNIT E"/>
    <property type="match status" value="1"/>
</dbReference>
<keyword evidence="3" id="KW-0285">Flavoprotein</keyword>
<dbReference type="RefSeq" id="WP_091850045.1">
    <property type="nucleotide sequence ID" value="NZ_FOHZ01000005.1"/>
</dbReference>
<dbReference type="Proteomes" id="UP000198762">
    <property type="component" value="Unassembled WGS sequence"/>
</dbReference>
<dbReference type="EMBL" id="FOHZ01000005">
    <property type="protein sequence ID" value="SET18512.1"/>
    <property type="molecule type" value="Genomic_DNA"/>
</dbReference>
<evidence type="ECO:0000256" key="12">
    <source>
        <dbReference type="ARBA" id="ARBA00023136"/>
    </source>
</evidence>
<evidence type="ECO:0000313" key="16">
    <source>
        <dbReference type="Proteomes" id="UP000198762"/>
    </source>
</evidence>
<feature type="transmembrane region" description="Helical" evidence="13">
    <location>
        <begin position="195"/>
        <end position="215"/>
    </location>
</feature>
<feature type="domain" description="FAD-binding FR-type" evidence="14">
    <location>
        <begin position="219"/>
        <end position="319"/>
    </location>
</feature>
<dbReference type="PROSITE" id="PS51384">
    <property type="entry name" value="FAD_FR"/>
    <property type="match status" value="1"/>
</dbReference>
<keyword evidence="9" id="KW-0560">Oxidoreductase</keyword>
<keyword evidence="4 13" id="KW-0812">Transmembrane</keyword>
<keyword evidence="10" id="KW-0408">Iron</keyword>
<dbReference type="InterPro" id="IPR013112">
    <property type="entry name" value="FAD-bd_8"/>
</dbReference>
<feature type="transmembrane region" description="Helical" evidence="13">
    <location>
        <begin position="168"/>
        <end position="189"/>
    </location>
</feature>
<comment type="cofactor">
    <cofactor evidence="1">
        <name>FAD</name>
        <dbReference type="ChEBI" id="CHEBI:57692"/>
    </cofactor>
</comment>
<feature type="transmembrane region" description="Helical" evidence="13">
    <location>
        <begin position="39"/>
        <end position="59"/>
    </location>
</feature>
<dbReference type="InterPro" id="IPR039261">
    <property type="entry name" value="FNR_nucleotide-bd"/>
</dbReference>
<evidence type="ECO:0000256" key="9">
    <source>
        <dbReference type="ARBA" id="ARBA00023002"/>
    </source>
</evidence>
<dbReference type="GO" id="GO:0016491">
    <property type="term" value="F:oxidoreductase activity"/>
    <property type="evidence" value="ECO:0007669"/>
    <property type="project" value="UniProtKB-KW"/>
</dbReference>
<evidence type="ECO:0000313" key="15">
    <source>
        <dbReference type="EMBL" id="SET18512.1"/>
    </source>
</evidence>
<keyword evidence="8 13" id="KW-1133">Transmembrane helix</keyword>
<evidence type="ECO:0000256" key="5">
    <source>
        <dbReference type="ARBA" id="ARBA00022714"/>
    </source>
</evidence>
<dbReference type="Pfam" id="PF01794">
    <property type="entry name" value="Ferric_reduct"/>
    <property type="match status" value="1"/>
</dbReference>
<dbReference type="InterPro" id="IPR017927">
    <property type="entry name" value="FAD-bd_FR_type"/>
</dbReference>
<dbReference type="CDD" id="cd06198">
    <property type="entry name" value="FNR_like_3"/>
    <property type="match status" value="1"/>
</dbReference>
<dbReference type="GO" id="GO:0050660">
    <property type="term" value="F:flavin adenine dinucleotide binding"/>
    <property type="evidence" value="ECO:0007669"/>
    <property type="project" value="TreeGrafter"/>
</dbReference>
<evidence type="ECO:0000256" key="2">
    <source>
        <dbReference type="ARBA" id="ARBA00004141"/>
    </source>
</evidence>
<evidence type="ECO:0000256" key="10">
    <source>
        <dbReference type="ARBA" id="ARBA00023004"/>
    </source>
</evidence>
<keyword evidence="7" id="KW-0274">FAD</keyword>
<dbReference type="GO" id="GO:0051537">
    <property type="term" value="F:2 iron, 2 sulfur cluster binding"/>
    <property type="evidence" value="ECO:0007669"/>
    <property type="project" value="UniProtKB-KW"/>
</dbReference>
<evidence type="ECO:0000259" key="14">
    <source>
        <dbReference type="PROSITE" id="PS51384"/>
    </source>
</evidence>
<name>A0A1I0CG13_9GAMM</name>
<dbReference type="InterPro" id="IPR017938">
    <property type="entry name" value="Riboflavin_synthase-like_b-brl"/>
</dbReference>
<keyword evidence="11" id="KW-0411">Iron-sulfur</keyword>
<evidence type="ECO:0000256" key="7">
    <source>
        <dbReference type="ARBA" id="ARBA00022827"/>
    </source>
</evidence>
<dbReference type="GO" id="GO:0046872">
    <property type="term" value="F:metal ion binding"/>
    <property type="evidence" value="ECO:0007669"/>
    <property type="project" value="UniProtKB-KW"/>
</dbReference>
<keyword evidence="5" id="KW-0001">2Fe-2S</keyword>
<accession>A0A1I0CG13</accession>
<dbReference type="Gene3D" id="3.40.50.80">
    <property type="entry name" value="Nucleotide-binding domain of ferredoxin-NADP reductase (FNR) module"/>
    <property type="match status" value="1"/>
</dbReference>
<keyword evidence="12 13" id="KW-0472">Membrane</keyword>
<evidence type="ECO:0000256" key="3">
    <source>
        <dbReference type="ARBA" id="ARBA00022630"/>
    </source>
</evidence>
<proteinExistence type="predicted"/>
<dbReference type="PANTHER" id="PTHR47354">
    <property type="entry name" value="NADH OXIDOREDUCTASE HCR"/>
    <property type="match status" value="1"/>
</dbReference>
<gene>
    <name evidence="15" type="ORF">SAMN04487962_105144</name>
</gene>
<dbReference type="OrthoDB" id="9796486at2"/>
<dbReference type="Pfam" id="PF08022">
    <property type="entry name" value="FAD_binding_8"/>
    <property type="match status" value="1"/>
</dbReference>
<evidence type="ECO:0000256" key="1">
    <source>
        <dbReference type="ARBA" id="ARBA00001974"/>
    </source>
</evidence>
<evidence type="ECO:0000256" key="8">
    <source>
        <dbReference type="ARBA" id="ARBA00022989"/>
    </source>
</evidence>
<keyword evidence="16" id="KW-1185">Reference proteome</keyword>
<dbReference type="SUPFAM" id="SSF63380">
    <property type="entry name" value="Riboflavin synthase domain-like"/>
    <property type="match status" value="1"/>
</dbReference>
<feature type="transmembrane region" description="Helical" evidence="13">
    <location>
        <begin position="80"/>
        <end position="96"/>
    </location>
</feature>
<feature type="transmembrane region" description="Helical" evidence="13">
    <location>
        <begin position="7"/>
        <end position="27"/>
    </location>
</feature>
<dbReference type="SUPFAM" id="SSF52343">
    <property type="entry name" value="Ferredoxin reductase-like, C-terminal NADP-linked domain"/>
    <property type="match status" value="1"/>
</dbReference>
<keyword evidence="6" id="KW-0479">Metal-binding</keyword>
<dbReference type="AlphaFoldDB" id="A0A1I0CG13"/>